<organism evidence="1 2">
    <name type="scientific">Winogradskyella haliclonae</name>
    <dbReference type="NCBI Taxonomy" id="2048558"/>
    <lineage>
        <taxon>Bacteria</taxon>
        <taxon>Pseudomonadati</taxon>
        <taxon>Bacteroidota</taxon>
        <taxon>Flavobacteriia</taxon>
        <taxon>Flavobacteriales</taxon>
        <taxon>Flavobacteriaceae</taxon>
        <taxon>Winogradskyella</taxon>
    </lineage>
</organism>
<sequence>MLNHLKIIDLHIKYQPLLPTMSIFKFYFSLALITILSLQLSSQNVKVIDLSSGQGDVISKTIVANKVFTIKIKNKLINENYTYEIEKKIAVIPSLNFPDTQFQTVGPQSECEKFRNTIEDFITGDSNDETQMPEKIKKFEEKIEAFKKQEIKDCDKDELVKSANYAIQSTVKEFSEEFVLKKGEELEVTITRIKDSKPLVWKYIFKAPKKGEWQTSYGFSFIMDSFNKRENFFLQTTTNMTTGNSEFVVTEKVDRQKLEFVPSVFFSWLKNTNADFQVSLSGGLSFDFESPTAFLGCSIFYNRNLSLTLGLVAHKQQFLRGQYNAGDVLTESISEDQLHENVYTFNPFLSLNFNLSKNPFKKVEESETENN</sequence>
<comment type="caution">
    <text evidence="1">The sequence shown here is derived from an EMBL/GenBank/DDBJ whole genome shotgun (WGS) entry which is preliminary data.</text>
</comment>
<dbReference type="Proteomes" id="UP000624701">
    <property type="component" value="Unassembled WGS sequence"/>
</dbReference>
<reference evidence="2" key="1">
    <citation type="journal article" date="2019" name="Int. J. Syst. Evol. Microbiol.">
        <title>The Global Catalogue of Microorganisms (GCM) 10K type strain sequencing project: providing services to taxonomists for standard genome sequencing and annotation.</title>
        <authorList>
            <consortium name="The Broad Institute Genomics Platform"/>
            <consortium name="The Broad Institute Genome Sequencing Center for Infectious Disease"/>
            <person name="Wu L."/>
            <person name="Ma J."/>
        </authorList>
    </citation>
    <scope>NUCLEOTIDE SEQUENCE [LARGE SCALE GENOMIC DNA]</scope>
    <source>
        <strain evidence="2">CCM 8681</strain>
    </source>
</reference>
<protein>
    <submittedName>
        <fullName evidence="1">Uncharacterized protein</fullName>
    </submittedName>
</protein>
<name>A0ABQ2C336_9FLAO</name>
<accession>A0ABQ2C336</accession>
<gene>
    <name evidence="1" type="ORF">GCM10011444_27860</name>
</gene>
<keyword evidence="2" id="KW-1185">Reference proteome</keyword>
<proteinExistence type="predicted"/>
<dbReference type="EMBL" id="BMDQ01000006">
    <property type="protein sequence ID" value="GGI58477.1"/>
    <property type="molecule type" value="Genomic_DNA"/>
</dbReference>
<evidence type="ECO:0000313" key="2">
    <source>
        <dbReference type="Proteomes" id="UP000624701"/>
    </source>
</evidence>
<evidence type="ECO:0000313" key="1">
    <source>
        <dbReference type="EMBL" id="GGI58477.1"/>
    </source>
</evidence>